<evidence type="ECO:0000313" key="2">
    <source>
        <dbReference type="EMBL" id="PIA98292.1"/>
    </source>
</evidence>
<evidence type="ECO:0000313" key="4">
    <source>
        <dbReference type="Proteomes" id="UP000230605"/>
    </source>
</evidence>
<protein>
    <submittedName>
        <fullName evidence="2">Uncharacterized protein</fullName>
    </submittedName>
</protein>
<accession>A0A2G5I1A6</accession>
<gene>
    <name evidence="2" type="ORF">CB0940_05629</name>
    <name evidence="3" type="ORF">RHO25_002807</name>
</gene>
<feature type="region of interest" description="Disordered" evidence="1">
    <location>
        <begin position="286"/>
        <end position="332"/>
    </location>
</feature>
<name>A0A2G5I1A6_CERBT</name>
<dbReference type="OrthoDB" id="3645916at2759"/>
<evidence type="ECO:0000313" key="3">
    <source>
        <dbReference type="EMBL" id="WPA98196.1"/>
    </source>
</evidence>
<organism evidence="2 4">
    <name type="scientific">Cercospora beticola</name>
    <name type="common">Sugarbeet leaf spot fungus</name>
    <dbReference type="NCBI Taxonomy" id="122368"/>
    <lineage>
        <taxon>Eukaryota</taxon>
        <taxon>Fungi</taxon>
        <taxon>Dikarya</taxon>
        <taxon>Ascomycota</taxon>
        <taxon>Pezizomycotina</taxon>
        <taxon>Dothideomycetes</taxon>
        <taxon>Dothideomycetidae</taxon>
        <taxon>Mycosphaerellales</taxon>
        <taxon>Mycosphaerellaceae</taxon>
        <taxon>Cercospora</taxon>
    </lineage>
</organism>
<dbReference type="Proteomes" id="UP001302367">
    <property type="component" value="Chromosome 2"/>
</dbReference>
<feature type="region of interest" description="Disordered" evidence="1">
    <location>
        <begin position="87"/>
        <end position="145"/>
    </location>
</feature>
<dbReference type="Proteomes" id="UP000230605">
    <property type="component" value="Chromosome 2"/>
</dbReference>
<evidence type="ECO:0000313" key="5">
    <source>
        <dbReference type="Proteomes" id="UP001302367"/>
    </source>
</evidence>
<evidence type="ECO:0000256" key="1">
    <source>
        <dbReference type="SAM" id="MobiDB-lite"/>
    </source>
</evidence>
<keyword evidence="5" id="KW-1185">Reference proteome</keyword>
<dbReference type="EMBL" id="CP134185">
    <property type="protein sequence ID" value="WPA98196.1"/>
    <property type="molecule type" value="Genomic_DNA"/>
</dbReference>
<reference evidence="2 4" key="1">
    <citation type="submission" date="2015-10" db="EMBL/GenBank/DDBJ databases">
        <title>The cercosporin biosynthetic gene cluster was horizontally transferred to several fungal lineages and shown to be expanded in Cercospora beticola based on microsynteny with recipient genomes.</title>
        <authorList>
            <person name="De Jonge R."/>
            <person name="Ebert M.K."/>
            <person name="Suttle J.C."/>
            <person name="Jurick Ii W.M."/>
            <person name="Secor G.A."/>
            <person name="Thomma B.P."/>
            <person name="Van De Peer Y."/>
            <person name="Bolton M.D."/>
        </authorList>
    </citation>
    <scope>NUCLEOTIDE SEQUENCE [LARGE SCALE GENOMIC DNA]</scope>
    <source>
        <strain evidence="2 4">09-40</strain>
    </source>
</reference>
<dbReference type="EMBL" id="LKMD01000102">
    <property type="protein sequence ID" value="PIA98292.1"/>
    <property type="molecule type" value="Genomic_DNA"/>
</dbReference>
<feature type="compositionally biased region" description="Basic and acidic residues" evidence="1">
    <location>
        <begin position="124"/>
        <end position="140"/>
    </location>
</feature>
<dbReference type="AlphaFoldDB" id="A0A2G5I1A6"/>
<reference evidence="3 5" key="2">
    <citation type="submission" date="2023-09" db="EMBL/GenBank/DDBJ databases">
        <title>Complete-Gapless Cercospora beticola genome.</title>
        <authorList>
            <person name="Wyatt N.A."/>
            <person name="Spanner R.E."/>
            <person name="Bolton M.D."/>
        </authorList>
    </citation>
    <scope>NUCLEOTIDE SEQUENCE [LARGE SCALE GENOMIC DNA]</scope>
    <source>
        <strain evidence="3">Cb09-40</strain>
    </source>
</reference>
<sequence length="332" mass="36872">MAAPSVEHHFNGDGKLLTATSDRRTEIRKALVALQQELQRLEGHPVQVTSSIRFNVLGPIPKEHVYTINVTDAAFNADQFARTRTPAERLPGGSAASPVPSNHVNGRRASAASSVRGNGDDESEGRPTKRARLDGDDRRTGSISDLSTVQRVDELTNFVKSWHNEWKGQGGWLFDALNGVAKTQKTHKDHFDRKLDTMQDILGQSINSATATEMAELASITKLIPWLEQCRKTNADKVQAREEKWRSSSATFHDQTRREREAAEARIEKRLDAQHQILMKLAESNGIDMDDEDEEDDKHSEASLGAQLTAELNSEAQRAEADSRNSSTINID</sequence>
<proteinExistence type="predicted"/>